<dbReference type="Pfam" id="PF02620">
    <property type="entry name" value="YceD"/>
    <property type="match status" value="1"/>
</dbReference>
<evidence type="ECO:0000313" key="2">
    <source>
        <dbReference type="Proteomes" id="UP000711407"/>
    </source>
</evidence>
<reference evidence="1" key="1">
    <citation type="journal article" date="2021" name="PeerJ">
        <title>Extensive microbial diversity within the chicken gut microbiome revealed by metagenomics and culture.</title>
        <authorList>
            <person name="Gilroy R."/>
            <person name="Ravi A."/>
            <person name="Getino M."/>
            <person name="Pursley I."/>
            <person name="Horton D.L."/>
            <person name="Alikhan N.F."/>
            <person name="Baker D."/>
            <person name="Gharbi K."/>
            <person name="Hall N."/>
            <person name="Watson M."/>
            <person name="Adriaenssens E.M."/>
            <person name="Foster-Nyarko E."/>
            <person name="Jarju S."/>
            <person name="Secka A."/>
            <person name="Antonio M."/>
            <person name="Oren A."/>
            <person name="Chaudhuri R.R."/>
            <person name="La Ragione R."/>
            <person name="Hildebrand F."/>
            <person name="Pallen M.J."/>
        </authorList>
    </citation>
    <scope>NUCLEOTIDE SEQUENCE</scope>
    <source>
        <strain evidence="1">4100</strain>
    </source>
</reference>
<dbReference type="Proteomes" id="UP000711407">
    <property type="component" value="Unassembled WGS sequence"/>
</dbReference>
<protein>
    <submittedName>
        <fullName evidence="1">DUF177 domain-containing protein</fullName>
    </submittedName>
</protein>
<dbReference type="InterPro" id="IPR003772">
    <property type="entry name" value="YceD"/>
</dbReference>
<dbReference type="EMBL" id="DYXT01000003">
    <property type="protein sequence ID" value="HJE38187.1"/>
    <property type="molecule type" value="Genomic_DNA"/>
</dbReference>
<gene>
    <name evidence="1" type="ORF">K8V47_00260</name>
</gene>
<accession>A0A921JHE3</accession>
<proteinExistence type="predicted"/>
<reference evidence="1" key="2">
    <citation type="submission" date="2021-09" db="EMBL/GenBank/DDBJ databases">
        <authorList>
            <person name="Gilroy R."/>
        </authorList>
    </citation>
    <scope>NUCLEOTIDE SEQUENCE</scope>
    <source>
        <strain evidence="1">4100</strain>
    </source>
</reference>
<dbReference type="AlphaFoldDB" id="A0A921JHE3"/>
<sequence>MGKFTEFKLPLKSMPVGTRTFDYHLDKQFFVNMESSDIHGADLDVKVTVTHKADVYDLHFHVAGTVVLLCDRCLDAMDHEVDTTYGLSVKYGEAYCDDSDTLLEIPESENYLNVAYMLYDTVALTIPIKHVHAPGQCNKDMSSLLRRHKVSNASAEEYGAIDEQMVDEMDSIGGASDFTDPRWDALKGLSSAGSGDDDA</sequence>
<name>A0A921JHE3_9BACT</name>
<comment type="caution">
    <text evidence="1">The sequence shown here is derived from an EMBL/GenBank/DDBJ whole genome shotgun (WGS) entry which is preliminary data.</text>
</comment>
<organism evidence="1 2">
    <name type="scientific">Candidatus Amulumruptor caecigallinarius</name>
    <dbReference type="NCBI Taxonomy" id="2109911"/>
    <lineage>
        <taxon>Bacteria</taxon>
        <taxon>Pseudomonadati</taxon>
        <taxon>Bacteroidota</taxon>
        <taxon>Bacteroidia</taxon>
        <taxon>Bacteroidales</taxon>
        <taxon>Muribaculaceae</taxon>
        <taxon>Candidatus Amulumruptor</taxon>
    </lineage>
</organism>
<evidence type="ECO:0000313" key="1">
    <source>
        <dbReference type="EMBL" id="HJE38187.1"/>
    </source>
</evidence>